<evidence type="ECO:0000313" key="4">
    <source>
        <dbReference type="Proteomes" id="UP000824017"/>
    </source>
</evidence>
<reference evidence="3" key="1">
    <citation type="journal article" date="2021" name="PeerJ">
        <title>Extensive microbial diversity within the chicken gut microbiome revealed by metagenomics and culture.</title>
        <authorList>
            <person name="Gilroy R."/>
            <person name="Ravi A."/>
            <person name="Getino M."/>
            <person name="Pursley I."/>
            <person name="Horton D.L."/>
            <person name="Alikhan N.F."/>
            <person name="Baker D."/>
            <person name="Gharbi K."/>
            <person name="Hall N."/>
            <person name="Watson M."/>
            <person name="Adriaenssens E.M."/>
            <person name="Foster-Nyarko E."/>
            <person name="Jarju S."/>
            <person name="Secka A."/>
            <person name="Antonio M."/>
            <person name="Oren A."/>
            <person name="Chaudhuri R.R."/>
            <person name="La Ragione R."/>
            <person name="Hildebrand F."/>
            <person name="Pallen M.J."/>
        </authorList>
    </citation>
    <scope>NUCLEOTIDE SEQUENCE</scope>
    <source>
        <strain evidence="3">ChiGjej1B1-13045</strain>
    </source>
</reference>
<dbReference type="CDD" id="cd07197">
    <property type="entry name" value="nitrilase"/>
    <property type="match status" value="1"/>
</dbReference>
<reference evidence="3" key="2">
    <citation type="submission" date="2021-04" db="EMBL/GenBank/DDBJ databases">
        <authorList>
            <person name="Gilroy R."/>
        </authorList>
    </citation>
    <scope>NUCLEOTIDE SEQUENCE</scope>
    <source>
        <strain evidence="3">ChiGjej1B1-13045</strain>
    </source>
</reference>
<dbReference type="EMBL" id="DXCD01000197">
    <property type="protein sequence ID" value="HIZ13776.1"/>
    <property type="molecule type" value="Genomic_DNA"/>
</dbReference>
<proteinExistence type="predicted"/>
<dbReference type="PANTHER" id="PTHR43674">
    <property type="entry name" value="NITRILASE C965.09-RELATED"/>
    <property type="match status" value="1"/>
</dbReference>
<dbReference type="AlphaFoldDB" id="A0A9D2DB25"/>
<dbReference type="InterPro" id="IPR050345">
    <property type="entry name" value="Aliph_Amidase/BUP"/>
</dbReference>
<evidence type="ECO:0000259" key="2">
    <source>
        <dbReference type="PROSITE" id="PS50263"/>
    </source>
</evidence>
<dbReference type="InterPro" id="IPR036526">
    <property type="entry name" value="C-N_Hydrolase_sf"/>
</dbReference>
<dbReference type="SUPFAM" id="SSF56317">
    <property type="entry name" value="Carbon-nitrogen hydrolase"/>
    <property type="match status" value="1"/>
</dbReference>
<comment type="caution">
    <text evidence="3">The sequence shown here is derived from an EMBL/GenBank/DDBJ whole genome shotgun (WGS) entry which is preliminary data.</text>
</comment>
<dbReference type="InterPro" id="IPR003010">
    <property type="entry name" value="C-N_Hydrolase"/>
</dbReference>
<dbReference type="GO" id="GO:0016811">
    <property type="term" value="F:hydrolase activity, acting on carbon-nitrogen (but not peptide) bonds, in linear amides"/>
    <property type="evidence" value="ECO:0007669"/>
    <property type="project" value="TreeGrafter"/>
</dbReference>
<sequence length="304" mass="34013">MDLLKIALLQIAPTGTLSGNLEKGMACCRRAKEMGADIALFPEMWSNGYNIYNRPVEEWKAEAVSADSDFVNAFRDLAEELCMAVGITILEKHDAGPRNTMILFDRFGEKKLTYAKVHTCAFDVEWHLVPGEAFYTVPLDTACGTVDVGAMICYDREFPESARILMLQGAELILVPNACPMEINRLSQLRARAYENMVAVATCNYPDTVPDCNGRSTVFDGVAYLPEMEGSRDTCILEADGKEGIYIAGLDLKQLREYRALEVHGNAYRRPLKYGILSKEIYNNFQGGTENGQSDFREDWNRGK</sequence>
<dbReference type="Gene3D" id="3.60.110.10">
    <property type="entry name" value="Carbon-nitrogen hydrolase"/>
    <property type="match status" value="1"/>
</dbReference>
<keyword evidence="1 3" id="KW-0378">Hydrolase</keyword>
<gene>
    <name evidence="3" type="ORF">H9817_07620</name>
</gene>
<dbReference type="PANTHER" id="PTHR43674:SF16">
    <property type="entry name" value="CARBON-NITROGEN FAMILY, PUTATIVE (AFU_ORTHOLOGUE AFUA_5G02350)-RELATED"/>
    <property type="match status" value="1"/>
</dbReference>
<dbReference type="Proteomes" id="UP000824017">
    <property type="component" value="Unassembled WGS sequence"/>
</dbReference>
<accession>A0A9D2DB25</accession>
<evidence type="ECO:0000313" key="3">
    <source>
        <dbReference type="EMBL" id="HIZ13776.1"/>
    </source>
</evidence>
<evidence type="ECO:0000256" key="1">
    <source>
        <dbReference type="ARBA" id="ARBA00022801"/>
    </source>
</evidence>
<name>A0A9D2DB25_9FIRM</name>
<organism evidence="3 4">
    <name type="scientific">Candidatus Mediterraneibacter stercorigallinarum</name>
    <dbReference type="NCBI Taxonomy" id="2838686"/>
    <lineage>
        <taxon>Bacteria</taxon>
        <taxon>Bacillati</taxon>
        <taxon>Bacillota</taxon>
        <taxon>Clostridia</taxon>
        <taxon>Lachnospirales</taxon>
        <taxon>Lachnospiraceae</taxon>
        <taxon>Mediterraneibacter</taxon>
    </lineage>
</organism>
<protein>
    <submittedName>
        <fullName evidence="3">Carbon-nitrogen hydrolase family protein</fullName>
    </submittedName>
</protein>
<dbReference type="PROSITE" id="PS50263">
    <property type="entry name" value="CN_HYDROLASE"/>
    <property type="match status" value="1"/>
</dbReference>
<dbReference type="Pfam" id="PF00795">
    <property type="entry name" value="CN_hydrolase"/>
    <property type="match status" value="1"/>
</dbReference>
<feature type="domain" description="CN hydrolase" evidence="2">
    <location>
        <begin position="4"/>
        <end position="252"/>
    </location>
</feature>